<name>A0A3L6N2Q0_FUSOX</name>
<dbReference type="AlphaFoldDB" id="A0A3L6N2Q0"/>
<dbReference type="EMBL" id="MRCU01000010">
    <property type="protein sequence ID" value="RKK11085.1"/>
    <property type="molecule type" value="Genomic_DNA"/>
</dbReference>
<evidence type="ECO:0000313" key="2">
    <source>
        <dbReference type="EMBL" id="RKK11085.1"/>
    </source>
</evidence>
<reference evidence="2 3" key="1">
    <citation type="journal article" date="2018" name="Sci. Rep.">
        <title>Characterisation of pathogen-specific regions and novel effector candidates in Fusarium oxysporum f. sp. cepae.</title>
        <authorList>
            <person name="Armitage A.D."/>
            <person name="Taylor A."/>
            <person name="Sobczyk M.K."/>
            <person name="Baxter L."/>
            <person name="Greenfield B.P."/>
            <person name="Bates H.J."/>
            <person name="Wilson F."/>
            <person name="Jackson A.C."/>
            <person name="Ott S."/>
            <person name="Harrison R.J."/>
            <person name="Clarkson J.P."/>
        </authorList>
    </citation>
    <scope>NUCLEOTIDE SEQUENCE [LARGE SCALE GENOMIC DNA]</scope>
    <source>
        <strain evidence="2 3">FoC_Fus2</strain>
    </source>
</reference>
<gene>
    <name evidence="2" type="ORF">BFJ65_g15077</name>
</gene>
<comment type="caution">
    <text evidence="2">The sequence shown here is derived from an EMBL/GenBank/DDBJ whole genome shotgun (WGS) entry which is preliminary data.</text>
</comment>
<proteinExistence type="predicted"/>
<protein>
    <submittedName>
        <fullName evidence="2">Uncharacterized protein</fullName>
    </submittedName>
</protein>
<dbReference type="Proteomes" id="UP000270866">
    <property type="component" value="Unassembled WGS sequence"/>
</dbReference>
<sequence>MSQSTTNTCLGRQDSCENQELENEIHVDDEGQNVDPEEQLSLDTIKAKEDEEAGTMSQDYLTADLPPRLSSL</sequence>
<organism evidence="2 3">
    <name type="scientific">Fusarium oxysporum f. sp. cepae</name>
    <dbReference type="NCBI Taxonomy" id="396571"/>
    <lineage>
        <taxon>Eukaryota</taxon>
        <taxon>Fungi</taxon>
        <taxon>Dikarya</taxon>
        <taxon>Ascomycota</taxon>
        <taxon>Pezizomycotina</taxon>
        <taxon>Sordariomycetes</taxon>
        <taxon>Hypocreomycetidae</taxon>
        <taxon>Hypocreales</taxon>
        <taxon>Nectriaceae</taxon>
        <taxon>Fusarium</taxon>
        <taxon>Fusarium oxysporum species complex</taxon>
    </lineage>
</organism>
<feature type="region of interest" description="Disordered" evidence="1">
    <location>
        <begin position="50"/>
        <end position="72"/>
    </location>
</feature>
<evidence type="ECO:0000313" key="3">
    <source>
        <dbReference type="Proteomes" id="UP000270866"/>
    </source>
</evidence>
<accession>A0A3L6N2Q0</accession>
<evidence type="ECO:0000256" key="1">
    <source>
        <dbReference type="SAM" id="MobiDB-lite"/>
    </source>
</evidence>